<evidence type="ECO:0000259" key="5">
    <source>
        <dbReference type="PROSITE" id="PS50835"/>
    </source>
</evidence>
<keyword evidence="4" id="KW-0732">Signal</keyword>
<evidence type="ECO:0000256" key="3">
    <source>
        <dbReference type="ARBA" id="ARBA00043265"/>
    </source>
</evidence>
<reference evidence="6" key="2">
    <citation type="submission" date="2025-09" db="UniProtKB">
        <authorList>
            <consortium name="Ensembl"/>
        </authorList>
    </citation>
    <scope>IDENTIFICATION</scope>
</reference>
<feature type="chain" id="PRO_5025458623" description="Ig-like domain-containing protein" evidence="4">
    <location>
        <begin position="20"/>
        <end position="123"/>
    </location>
</feature>
<name>A0A674J790_9SAUR</name>
<proteinExistence type="predicted"/>
<dbReference type="GO" id="GO:0002250">
    <property type="term" value="P:adaptive immune response"/>
    <property type="evidence" value="ECO:0007669"/>
    <property type="project" value="UniProtKB-KW"/>
</dbReference>
<dbReference type="Pfam" id="PF07686">
    <property type="entry name" value="V-set"/>
    <property type="match status" value="1"/>
</dbReference>
<dbReference type="PANTHER" id="PTHR23266">
    <property type="entry name" value="IMMUNOGLOBULIN HEAVY CHAIN"/>
    <property type="match status" value="1"/>
</dbReference>
<evidence type="ECO:0000256" key="1">
    <source>
        <dbReference type="ARBA" id="ARBA00022859"/>
    </source>
</evidence>
<dbReference type="SUPFAM" id="SSF48726">
    <property type="entry name" value="Immunoglobulin"/>
    <property type="match status" value="1"/>
</dbReference>
<dbReference type="Ensembl" id="ENSTMTT00000018375.1">
    <property type="protein sequence ID" value="ENSTMTP00000017741.1"/>
    <property type="gene ID" value="ENSTMTG00000013059.1"/>
</dbReference>
<keyword evidence="1" id="KW-0391">Immunity</keyword>
<dbReference type="InterPro" id="IPR003599">
    <property type="entry name" value="Ig_sub"/>
</dbReference>
<dbReference type="InterPro" id="IPR050199">
    <property type="entry name" value="IgHV"/>
</dbReference>
<dbReference type="GO" id="GO:0019814">
    <property type="term" value="C:immunoglobulin complex"/>
    <property type="evidence" value="ECO:0007669"/>
    <property type="project" value="UniProtKB-KW"/>
</dbReference>
<keyword evidence="2" id="KW-1064">Adaptive immunity</keyword>
<organism evidence="6 7">
    <name type="scientific">Terrapene triunguis</name>
    <name type="common">Three-toed box turtle</name>
    <dbReference type="NCBI Taxonomy" id="2587831"/>
    <lineage>
        <taxon>Eukaryota</taxon>
        <taxon>Metazoa</taxon>
        <taxon>Chordata</taxon>
        <taxon>Craniata</taxon>
        <taxon>Vertebrata</taxon>
        <taxon>Euteleostomi</taxon>
        <taxon>Archelosauria</taxon>
        <taxon>Testudinata</taxon>
        <taxon>Testudines</taxon>
        <taxon>Cryptodira</taxon>
        <taxon>Durocryptodira</taxon>
        <taxon>Testudinoidea</taxon>
        <taxon>Emydidae</taxon>
        <taxon>Terrapene</taxon>
    </lineage>
</organism>
<dbReference type="Gene3D" id="2.60.40.10">
    <property type="entry name" value="Immunoglobulins"/>
    <property type="match status" value="1"/>
</dbReference>
<dbReference type="InterPro" id="IPR013106">
    <property type="entry name" value="Ig_V-set"/>
</dbReference>
<evidence type="ECO:0000256" key="4">
    <source>
        <dbReference type="SAM" id="SignalP"/>
    </source>
</evidence>
<dbReference type="InParanoid" id="A0A674J790"/>
<dbReference type="GO" id="GO:0005576">
    <property type="term" value="C:extracellular region"/>
    <property type="evidence" value="ECO:0007669"/>
    <property type="project" value="UniProtKB-ARBA"/>
</dbReference>
<dbReference type="SMART" id="SM00409">
    <property type="entry name" value="IG"/>
    <property type="match status" value="1"/>
</dbReference>
<reference evidence="6" key="1">
    <citation type="submission" date="2025-08" db="UniProtKB">
        <authorList>
            <consortium name="Ensembl"/>
        </authorList>
    </citation>
    <scope>IDENTIFICATION</scope>
</reference>
<evidence type="ECO:0000313" key="7">
    <source>
        <dbReference type="Proteomes" id="UP000472274"/>
    </source>
</evidence>
<dbReference type="Proteomes" id="UP000472274">
    <property type="component" value="Unplaced"/>
</dbReference>
<feature type="signal peptide" evidence="4">
    <location>
        <begin position="1"/>
        <end position="19"/>
    </location>
</feature>
<dbReference type="SMART" id="SM00406">
    <property type="entry name" value="IGv"/>
    <property type="match status" value="1"/>
</dbReference>
<sequence length="123" mass="13292">MKSLSIQSSLCFLSPGVLSQVQLVWSGPGEVKPGETLTLNCAVSGFSVSSSTYDWHWIQQPPGKGLEWMGRVYPYSSGTTNYAPSLQGQVTISADTSKNHVSLQLHSLTAADTATYYCARDTQ</sequence>
<keyword evidence="3" id="KW-1280">Immunoglobulin</keyword>
<dbReference type="InterPro" id="IPR036179">
    <property type="entry name" value="Ig-like_dom_sf"/>
</dbReference>
<accession>A0A674J790</accession>
<protein>
    <recommendedName>
        <fullName evidence="5">Ig-like domain-containing protein</fullName>
    </recommendedName>
</protein>
<feature type="domain" description="Ig-like" evidence="5">
    <location>
        <begin position="15"/>
        <end position="123"/>
    </location>
</feature>
<evidence type="ECO:0000313" key="6">
    <source>
        <dbReference type="Ensembl" id="ENSTMTP00000017741.1"/>
    </source>
</evidence>
<dbReference type="FunCoup" id="A0A674J790">
    <property type="interactions" value="17"/>
</dbReference>
<dbReference type="AlphaFoldDB" id="A0A674J790"/>
<dbReference type="InterPro" id="IPR007110">
    <property type="entry name" value="Ig-like_dom"/>
</dbReference>
<dbReference type="InterPro" id="IPR013783">
    <property type="entry name" value="Ig-like_fold"/>
</dbReference>
<dbReference type="GeneTree" id="ENSGT01030000234536"/>
<dbReference type="PROSITE" id="PS50835">
    <property type="entry name" value="IG_LIKE"/>
    <property type="match status" value="1"/>
</dbReference>
<keyword evidence="7" id="KW-1185">Reference proteome</keyword>
<evidence type="ECO:0000256" key="2">
    <source>
        <dbReference type="ARBA" id="ARBA00023130"/>
    </source>
</evidence>
<dbReference type="FunFam" id="2.60.40.10:FF:002426">
    <property type="entry name" value="Immunoglobulin heavy variable V15-2"/>
    <property type="match status" value="1"/>
</dbReference>